<feature type="compositionally biased region" description="Low complexity" evidence="1">
    <location>
        <begin position="1"/>
        <end position="12"/>
    </location>
</feature>
<feature type="transmembrane region" description="Helical" evidence="2">
    <location>
        <begin position="100"/>
        <end position="127"/>
    </location>
</feature>
<organism evidence="3 4">
    <name type="scientific">Eiseniibacteriota bacterium</name>
    <dbReference type="NCBI Taxonomy" id="2212470"/>
    <lineage>
        <taxon>Bacteria</taxon>
        <taxon>Candidatus Eiseniibacteriota</taxon>
    </lineage>
</organism>
<proteinExistence type="predicted"/>
<keyword evidence="2" id="KW-1133">Transmembrane helix</keyword>
<feature type="compositionally biased region" description="Basic and acidic residues" evidence="1">
    <location>
        <begin position="14"/>
        <end position="27"/>
    </location>
</feature>
<comment type="caution">
    <text evidence="3">The sequence shown here is derived from an EMBL/GenBank/DDBJ whole genome shotgun (WGS) entry which is preliminary data.</text>
</comment>
<dbReference type="PANTHER" id="PTHR43471">
    <property type="entry name" value="ABC TRANSPORTER PERMEASE"/>
    <property type="match status" value="1"/>
</dbReference>
<protein>
    <recommendedName>
        <fullName evidence="5">ABC transporter permease</fullName>
    </recommendedName>
</protein>
<dbReference type="Proteomes" id="UP000316609">
    <property type="component" value="Unassembled WGS sequence"/>
</dbReference>
<evidence type="ECO:0008006" key="5">
    <source>
        <dbReference type="Google" id="ProtNLM"/>
    </source>
</evidence>
<feature type="transmembrane region" description="Helical" evidence="2">
    <location>
        <begin position="168"/>
        <end position="185"/>
    </location>
</feature>
<keyword evidence="2" id="KW-0812">Transmembrane</keyword>
<gene>
    <name evidence="3" type="ORF">E6K78_12135</name>
</gene>
<evidence type="ECO:0000313" key="4">
    <source>
        <dbReference type="Proteomes" id="UP000316609"/>
    </source>
</evidence>
<reference evidence="3 4" key="1">
    <citation type="journal article" date="2019" name="Nat. Microbiol.">
        <title>Mediterranean grassland soil C-N compound turnover is dependent on rainfall and depth, and is mediated by genomically divergent microorganisms.</title>
        <authorList>
            <person name="Diamond S."/>
            <person name="Andeer P.F."/>
            <person name="Li Z."/>
            <person name="Crits-Christoph A."/>
            <person name="Burstein D."/>
            <person name="Anantharaman K."/>
            <person name="Lane K.R."/>
            <person name="Thomas B.C."/>
            <person name="Pan C."/>
            <person name="Northen T.R."/>
            <person name="Banfield J.F."/>
        </authorList>
    </citation>
    <scope>NUCLEOTIDE SEQUENCE [LARGE SCALE GENOMIC DNA]</scope>
    <source>
        <strain evidence="3">WS_8</strain>
    </source>
</reference>
<dbReference type="EMBL" id="VBOY01000147">
    <property type="protein sequence ID" value="TMQ62119.1"/>
    <property type="molecule type" value="Genomic_DNA"/>
</dbReference>
<feature type="transmembrane region" description="Helical" evidence="2">
    <location>
        <begin position="139"/>
        <end position="161"/>
    </location>
</feature>
<dbReference type="PANTHER" id="PTHR43471:SF10">
    <property type="entry name" value="SLL1107 PROTEIN"/>
    <property type="match status" value="1"/>
</dbReference>
<sequence>MRRSKSCSSPPRRAGRERGRGEAHERLADRPQHVSRGLLTQALAPLALGEAQRLTVDLGLSGISILGLLVIVMVGASLVGKEIERRTIFNLLSRPISRPAYLIGKWIGLAGALWVLVAVLAAGLWGVLAVRGLASHGPAVATAAYLAGLELTVLTAVAVMFSALSTPVLSALYTLGLYCAGQWSYDLRAFARQFPDTLHGVVDVVANLVPNLPLFNARSLAAAGRVVDPLHLGLATLYALVYSACALSLAAAAFESRDFK</sequence>
<feature type="transmembrane region" description="Helical" evidence="2">
    <location>
        <begin position="58"/>
        <end position="79"/>
    </location>
</feature>
<dbReference type="GO" id="GO:0140359">
    <property type="term" value="F:ABC-type transporter activity"/>
    <property type="evidence" value="ECO:0007669"/>
    <property type="project" value="InterPro"/>
</dbReference>
<evidence type="ECO:0000256" key="1">
    <source>
        <dbReference type="SAM" id="MobiDB-lite"/>
    </source>
</evidence>
<dbReference type="Pfam" id="PF12679">
    <property type="entry name" value="ABC2_membrane_2"/>
    <property type="match status" value="1"/>
</dbReference>
<dbReference type="GO" id="GO:0005886">
    <property type="term" value="C:plasma membrane"/>
    <property type="evidence" value="ECO:0007669"/>
    <property type="project" value="UniProtKB-SubCell"/>
</dbReference>
<keyword evidence="2" id="KW-0472">Membrane</keyword>
<name>A0A538TEQ1_UNCEI</name>
<accession>A0A538TEQ1</accession>
<evidence type="ECO:0000313" key="3">
    <source>
        <dbReference type="EMBL" id="TMQ62119.1"/>
    </source>
</evidence>
<dbReference type="AlphaFoldDB" id="A0A538TEQ1"/>
<feature type="region of interest" description="Disordered" evidence="1">
    <location>
        <begin position="1"/>
        <end position="27"/>
    </location>
</feature>
<feature type="transmembrane region" description="Helical" evidence="2">
    <location>
        <begin position="235"/>
        <end position="254"/>
    </location>
</feature>
<evidence type="ECO:0000256" key="2">
    <source>
        <dbReference type="SAM" id="Phobius"/>
    </source>
</evidence>